<evidence type="ECO:0000313" key="2">
    <source>
        <dbReference type="EMBL" id="PRW33879.1"/>
    </source>
</evidence>
<reference evidence="2 3" key="1">
    <citation type="journal article" date="2018" name="Plant J.">
        <title>Genome sequences of Chlorella sorokiniana UTEX 1602 and Micractinium conductrix SAG 241.80: implications to maltose excretion by a green alga.</title>
        <authorList>
            <person name="Arriola M.B."/>
            <person name="Velmurugan N."/>
            <person name="Zhang Y."/>
            <person name="Plunkett M.H."/>
            <person name="Hondzo H."/>
            <person name="Barney B.M."/>
        </authorList>
    </citation>
    <scope>NUCLEOTIDE SEQUENCE [LARGE SCALE GENOMIC DNA]</scope>
    <source>
        <strain evidence="3">UTEX 1602</strain>
    </source>
</reference>
<proteinExistence type="predicted"/>
<dbReference type="EMBL" id="LHPG02000015">
    <property type="protein sequence ID" value="PRW33879.1"/>
    <property type="molecule type" value="Genomic_DNA"/>
</dbReference>
<comment type="caution">
    <text evidence="2">The sequence shown here is derived from an EMBL/GenBank/DDBJ whole genome shotgun (WGS) entry which is preliminary data.</text>
</comment>
<accession>A0A2P6THX5</accession>
<protein>
    <submittedName>
        <fullName evidence="2">Mov34 MPN PAD-1 family</fullName>
    </submittedName>
</protein>
<dbReference type="AlphaFoldDB" id="A0A2P6THX5"/>
<evidence type="ECO:0000313" key="3">
    <source>
        <dbReference type="Proteomes" id="UP000239899"/>
    </source>
</evidence>
<organism evidence="2 3">
    <name type="scientific">Chlorella sorokiniana</name>
    <name type="common">Freshwater green alga</name>
    <dbReference type="NCBI Taxonomy" id="3076"/>
    <lineage>
        <taxon>Eukaryota</taxon>
        <taxon>Viridiplantae</taxon>
        <taxon>Chlorophyta</taxon>
        <taxon>core chlorophytes</taxon>
        <taxon>Trebouxiophyceae</taxon>
        <taxon>Chlorellales</taxon>
        <taxon>Chlorellaceae</taxon>
        <taxon>Chlorella clade</taxon>
        <taxon>Chlorella</taxon>
    </lineage>
</organism>
<feature type="compositionally biased region" description="Low complexity" evidence="1">
    <location>
        <begin position="44"/>
        <end position="59"/>
    </location>
</feature>
<dbReference type="Proteomes" id="UP000239899">
    <property type="component" value="Unassembled WGS sequence"/>
</dbReference>
<sequence>MQLDNSCVFVQGPVQYNDAAGGEAAAEAQHEQLAALNAAIGHTPATVGPATVPPQQQAPKPRRQRKNKFFSDCGAASQKDKYNQILAILDGDVHGFVEYAARKDITVITEPAKKLSTLLHDYYHKGSLELHSLAVPIGRAVAMILELGLSHTDYHCLRKQLPAFLLPTLDAVKLHMKTLAPAIEQLFDANGKAYGAVVADPEAMLLREVQAYKDSGGTETVLDVLLGGDGFGRDKFSKEKVPQEQLGFYLTAADTVKTNSPFLFRPLAFYTGAEKEGLLRHAYLRANEWLPFLAQHPSYETLVEVWDLLHQLLCTIVTPQRLTEPEVDAFTTKAEHLGTLLRTAFPKSNGKGSVTPGQVVLVPHPLAPCLVPTQLPPTIIPPAYAFSFYDHAIISHATGQLRGCGSLKRFGTWHLEHGNKWWKSILAGHTSFGGGWPSLDGNTAEVQALRRYALMTEKSVRAEMRKDMRLRKASICACAPIA</sequence>
<name>A0A2P6THX5_CHLSO</name>
<gene>
    <name evidence="2" type="ORF">C2E21_7412</name>
</gene>
<evidence type="ECO:0000256" key="1">
    <source>
        <dbReference type="SAM" id="MobiDB-lite"/>
    </source>
</evidence>
<keyword evidence="3" id="KW-1185">Reference proteome</keyword>
<feature type="region of interest" description="Disordered" evidence="1">
    <location>
        <begin position="44"/>
        <end position="67"/>
    </location>
</feature>